<reference evidence="1 2" key="1">
    <citation type="journal article" date="2011" name="Stand. Genomic Sci.">
        <title>Complete genome sequence of Allochromatium vinosum DSM 180(T).</title>
        <authorList>
            <person name="Weissgerber T."/>
            <person name="Zigann R."/>
            <person name="Bruce D."/>
            <person name="Chang Y.J."/>
            <person name="Detter J.C."/>
            <person name="Han C."/>
            <person name="Hauser L."/>
            <person name="Jeffries C.D."/>
            <person name="Land M."/>
            <person name="Munk A.C."/>
            <person name="Tapia R."/>
            <person name="Dahl C."/>
        </authorList>
    </citation>
    <scope>NUCLEOTIDE SEQUENCE [LARGE SCALE GENOMIC DNA]</scope>
    <source>
        <strain evidence="2">ATCC 17899 / DSM 180 / NBRC 103801 / NCIMB 10441 / D</strain>
    </source>
</reference>
<evidence type="ECO:0000313" key="1">
    <source>
        <dbReference type="EMBL" id="ADC61001.1"/>
    </source>
</evidence>
<organism evidence="1 2">
    <name type="scientific">Allochromatium vinosum (strain ATCC 17899 / DSM 180 / NBRC 103801 / NCIMB 10441 / D)</name>
    <name type="common">Chromatium vinosum</name>
    <dbReference type="NCBI Taxonomy" id="572477"/>
    <lineage>
        <taxon>Bacteria</taxon>
        <taxon>Pseudomonadati</taxon>
        <taxon>Pseudomonadota</taxon>
        <taxon>Gammaproteobacteria</taxon>
        <taxon>Chromatiales</taxon>
        <taxon>Chromatiaceae</taxon>
        <taxon>Allochromatium</taxon>
    </lineage>
</organism>
<dbReference type="KEGG" id="alv:Alvin_0029"/>
<evidence type="ECO:0000313" key="2">
    <source>
        <dbReference type="Proteomes" id="UP000001441"/>
    </source>
</evidence>
<dbReference type="RefSeq" id="WP_012969277.1">
    <property type="nucleotide sequence ID" value="NC_013851.1"/>
</dbReference>
<keyword evidence="2" id="KW-1185">Reference proteome</keyword>
<gene>
    <name evidence="1" type="ordered locus">Alvin_0029</name>
</gene>
<dbReference type="AlphaFoldDB" id="D3RUV2"/>
<accession>D3RUV2</accession>
<sequence>MRERIHPPNRHGIRDGRLAHIHVQRATAARHDPGGPDGWRSVRRLISDLPADAGV</sequence>
<dbReference type="HOGENOM" id="CLU_3021649_0_0_6"/>
<protein>
    <submittedName>
        <fullName evidence="1">Uncharacterized protein</fullName>
    </submittedName>
</protein>
<dbReference type="Proteomes" id="UP000001441">
    <property type="component" value="Chromosome"/>
</dbReference>
<name>D3RUV2_ALLVD</name>
<dbReference type="STRING" id="572477.Alvin_0029"/>
<dbReference type="EMBL" id="CP001896">
    <property type="protein sequence ID" value="ADC61001.1"/>
    <property type="molecule type" value="Genomic_DNA"/>
</dbReference>
<proteinExistence type="predicted"/>